<reference evidence="3" key="1">
    <citation type="journal article" date="2019" name="Int. J. Syst. Evol. Microbiol.">
        <title>The Global Catalogue of Microorganisms (GCM) 10K type strain sequencing project: providing services to taxonomists for standard genome sequencing and annotation.</title>
        <authorList>
            <consortium name="The Broad Institute Genomics Platform"/>
            <consortium name="The Broad Institute Genome Sequencing Center for Infectious Disease"/>
            <person name="Wu L."/>
            <person name="Ma J."/>
        </authorList>
    </citation>
    <scope>NUCLEOTIDE SEQUENCE [LARGE SCALE GENOMIC DNA]</scope>
    <source>
        <strain evidence="3">KCTC 52274</strain>
    </source>
</reference>
<protein>
    <submittedName>
        <fullName evidence="2">Uncharacterized protein</fullName>
    </submittedName>
</protein>
<proteinExistence type="predicted"/>
<dbReference type="Proteomes" id="UP001597319">
    <property type="component" value="Unassembled WGS sequence"/>
</dbReference>
<comment type="caution">
    <text evidence="2">The sequence shown here is derived from an EMBL/GenBank/DDBJ whole genome shotgun (WGS) entry which is preliminary data.</text>
</comment>
<dbReference type="EMBL" id="JBHULE010000035">
    <property type="protein sequence ID" value="MFD2565001.1"/>
    <property type="molecule type" value="Genomic_DNA"/>
</dbReference>
<feature type="signal peptide" evidence="1">
    <location>
        <begin position="1"/>
        <end position="21"/>
    </location>
</feature>
<gene>
    <name evidence="2" type="ORF">ACFSR1_20150</name>
</gene>
<dbReference type="RefSeq" id="WP_378294850.1">
    <property type="nucleotide sequence ID" value="NZ_JBHULE010000035.1"/>
</dbReference>
<feature type="chain" id="PRO_5045655202" evidence="1">
    <location>
        <begin position="22"/>
        <end position="189"/>
    </location>
</feature>
<evidence type="ECO:0000313" key="2">
    <source>
        <dbReference type="EMBL" id="MFD2565001.1"/>
    </source>
</evidence>
<organism evidence="2 3">
    <name type="scientific">Aquimarina rubra</name>
    <dbReference type="NCBI Taxonomy" id="1920033"/>
    <lineage>
        <taxon>Bacteria</taxon>
        <taxon>Pseudomonadati</taxon>
        <taxon>Bacteroidota</taxon>
        <taxon>Flavobacteriia</taxon>
        <taxon>Flavobacteriales</taxon>
        <taxon>Flavobacteriaceae</taxon>
        <taxon>Aquimarina</taxon>
    </lineage>
</organism>
<sequence>MNSKKLLLHFTLILFSFIVLSCDSDNTDTPDNQTTTFMTAEINGVSYDNMKPFGYPSLQSATEVYTLIGQPGKFLRLEGNQTINNNNVTIELFIEEQNWNVGTYDLIAGRNVNIDGSNSVTITISDGSNVLYSANDNGGIMKIDDFDLVNKRIKGTFSFPYNSEPTNGTPENFEVTNGYFDFPLDDPEF</sequence>
<accession>A0ABW5LLI5</accession>
<dbReference type="PROSITE" id="PS51257">
    <property type="entry name" value="PROKAR_LIPOPROTEIN"/>
    <property type="match status" value="1"/>
</dbReference>
<evidence type="ECO:0000313" key="3">
    <source>
        <dbReference type="Proteomes" id="UP001597319"/>
    </source>
</evidence>
<keyword evidence="1" id="KW-0732">Signal</keyword>
<keyword evidence="3" id="KW-1185">Reference proteome</keyword>
<evidence type="ECO:0000256" key="1">
    <source>
        <dbReference type="SAM" id="SignalP"/>
    </source>
</evidence>
<name>A0ABW5LLI5_9FLAO</name>